<evidence type="ECO:0000256" key="1">
    <source>
        <dbReference type="SAM" id="SignalP"/>
    </source>
</evidence>
<organism evidence="2 3">
    <name type="scientific">Rhodocollybia butyracea</name>
    <dbReference type="NCBI Taxonomy" id="206335"/>
    <lineage>
        <taxon>Eukaryota</taxon>
        <taxon>Fungi</taxon>
        <taxon>Dikarya</taxon>
        <taxon>Basidiomycota</taxon>
        <taxon>Agaricomycotina</taxon>
        <taxon>Agaricomycetes</taxon>
        <taxon>Agaricomycetidae</taxon>
        <taxon>Agaricales</taxon>
        <taxon>Marasmiineae</taxon>
        <taxon>Omphalotaceae</taxon>
        <taxon>Rhodocollybia</taxon>
    </lineage>
</organism>
<comment type="caution">
    <text evidence="2">The sequence shown here is derived from an EMBL/GenBank/DDBJ whole genome shotgun (WGS) entry which is preliminary data.</text>
</comment>
<name>A0A9P5U2P3_9AGAR</name>
<dbReference type="AlphaFoldDB" id="A0A9P5U2P3"/>
<dbReference type="OrthoDB" id="5429515at2759"/>
<sequence>MHISAATTLLAVLYMITNSAAQNLVAWSGNACDGDEGDSVPCDGSCHQFGGRHSYEASIVSSGTFCATLFEDTGCTGEAFFFNASPEGECINVNTGTDIESFSCSSC</sequence>
<keyword evidence="1" id="KW-0732">Signal</keyword>
<gene>
    <name evidence="2" type="ORF">BDP27DRAFT_1233022</name>
</gene>
<feature type="signal peptide" evidence="1">
    <location>
        <begin position="1"/>
        <end position="21"/>
    </location>
</feature>
<feature type="chain" id="PRO_5040155207" evidence="1">
    <location>
        <begin position="22"/>
        <end position="107"/>
    </location>
</feature>
<accession>A0A9P5U2P3</accession>
<evidence type="ECO:0000313" key="3">
    <source>
        <dbReference type="Proteomes" id="UP000772434"/>
    </source>
</evidence>
<evidence type="ECO:0000313" key="2">
    <source>
        <dbReference type="EMBL" id="KAF9062853.1"/>
    </source>
</evidence>
<keyword evidence="3" id="KW-1185">Reference proteome</keyword>
<reference evidence="2" key="1">
    <citation type="submission" date="2020-11" db="EMBL/GenBank/DDBJ databases">
        <authorList>
            <consortium name="DOE Joint Genome Institute"/>
            <person name="Ahrendt S."/>
            <person name="Riley R."/>
            <person name="Andreopoulos W."/>
            <person name="Labutti K."/>
            <person name="Pangilinan J."/>
            <person name="Ruiz-Duenas F.J."/>
            <person name="Barrasa J.M."/>
            <person name="Sanchez-Garcia M."/>
            <person name="Camarero S."/>
            <person name="Miyauchi S."/>
            <person name="Serrano A."/>
            <person name="Linde D."/>
            <person name="Babiker R."/>
            <person name="Drula E."/>
            <person name="Ayuso-Fernandez I."/>
            <person name="Pacheco R."/>
            <person name="Padilla G."/>
            <person name="Ferreira P."/>
            <person name="Barriuso J."/>
            <person name="Kellner H."/>
            <person name="Castanera R."/>
            <person name="Alfaro M."/>
            <person name="Ramirez L."/>
            <person name="Pisabarro A.G."/>
            <person name="Kuo A."/>
            <person name="Tritt A."/>
            <person name="Lipzen A."/>
            <person name="He G."/>
            <person name="Yan M."/>
            <person name="Ng V."/>
            <person name="Cullen D."/>
            <person name="Martin F."/>
            <person name="Rosso M.-N."/>
            <person name="Henrissat B."/>
            <person name="Hibbett D."/>
            <person name="Martinez A.T."/>
            <person name="Grigoriev I.V."/>
        </authorList>
    </citation>
    <scope>NUCLEOTIDE SEQUENCE</scope>
    <source>
        <strain evidence="2">AH 40177</strain>
    </source>
</reference>
<dbReference type="Proteomes" id="UP000772434">
    <property type="component" value="Unassembled WGS sequence"/>
</dbReference>
<dbReference type="EMBL" id="JADNRY010000160">
    <property type="protein sequence ID" value="KAF9062853.1"/>
    <property type="molecule type" value="Genomic_DNA"/>
</dbReference>
<proteinExistence type="predicted"/>
<protein>
    <submittedName>
        <fullName evidence="2">Uncharacterized protein</fullName>
    </submittedName>
</protein>